<dbReference type="Pfam" id="PF13411">
    <property type="entry name" value="MerR_1"/>
    <property type="match status" value="1"/>
</dbReference>
<gene>
    <name evidence="4" type="ORF">AVDCRST_MAG10-10</name>
</gene>
<evidence type="ECO:0000313" key="4">
    <source>
        <dbReference type="EMBL" id="CAA9209114.1"/>
    </source>
</evidence>
<feature type="region of interest" description="Disordered" evidence="2">
    <location>
        <begin position="141"/>
        <end position="165"/>
    </location>
</feature>
<keyword evidence="1" id="KW-0238">DNA-binding</keyword>
<reference evidence="4" key="1">
    <citation type="submission" date="2020-02" db="EMBL/GenBank/DDBJ databases">
        <authorList>
            <person name="Meier V. D."/>
        </authorList>
    </citation>
    <scope>NUCLEOTIDE SEQUENCE</scope>
    <source>
        <strain evidence="4">AVDCRST_MAG10</strain>
    </source>
</reference>
<dbReference type="SMART" id="SM00422">
    <property type="entry name" value="HTH_MERR"/>
    <property type="match status" value="1"/>
</dbReference>
<organism evidence="4">
    <name type="scientific">uncultured Acidimicrobiales bacterium</name>
    <dbReference type="NCBI Taxonomy" id="310071"/>
    <lineage>
        <taxon>Bacteria</taxon>
        <taxon>Bacillati</taxon>
        <taxon>Actinomycetota</taxon>
        <taxon>Acidimicrobiia</taxon>
        <taxon>Acidimicrobiales</taxon>
        <taxon>environmental samples</taxon>
    </lineage>
</organism>
<dbReference type="GO" id="GO:0003677">
    <property type="term" value="F:DNA binding"/>
    <property type="evidence" value="ECO:0007669"/>
    <property type="project" value="UniProtKB-KW"/>
</dbReference>
<dbReference type="EMBL" id="CADCTB010000001">
    <property type="protein sequence ID" value="CAA9209114.1"/>
    <property type="molecule type" value="Genomic_DNA"/>
</dbReference>
<feature type="domain" description="HTH merR-type" evidence="3">
    <location>
        <begin position="16"/>
        <end position="80"/>
    </location>
</feature>
<dbReference type="PANTHER" id="PTHR30204">
    <property type="entry name" value="REDOX-CYCLING DRUG-SENSING TRANSCRIPTIONAL ACTIVATOR SOXR"/>
    <property type="match status" value="1"/>
</dbReference>
<dbReference type="InterPro" id="IPR009061">
    <property type="entry name" value="DNA-bd_dom_put_sf"/>
</dbReference>
<dbReference type="AlphaFoldDB" id="A0A6J4H025"/>
<evidence type="ECO:0000259" key="3">
    <source>
        <dbReference type="PROSITE" id="PS50937"/>
    </source>
</evidence>
<evidence type="ECO:0000256" key="1">
    <source>
        <dbReference type="ARBA" id="ARBA00023125"/>
    </source>
</evidence>
<proteinExistence type="predicted"/>
<name>A0A6J4H025_9ACTN</name>
<protein>
    <recommendedName>
        <fullName evidence="3">HTH merR-type domain-containing protein</fullName>
    </recommendedName>
</protein>
<dbReference type="InterPro" id="IPR000551">
    <property type="entry name" value="MerR-type_HTH_dom"/>
</dbReference>
<dbReference type="GO" id="GO:0003700">
    <property type="term" value="F:DNA-binding transcription factor activity"/>
    <property type="evidence" value="ECO:0007669"/>
    <property type="project" value="InterPro"/>
</dbReference>
<dbReference type="SUPFAM" id="SSF46955">
    <property type="entry name" value="Putative DNA-binding domain"/>
    <property type="match status" value="1"/>
</dbReference>
<accession>A0A6J4H025</accession>
<evidence type="ECO:0000256" key="2">
    <source>
        <dbReference type="SAM" id="MobiDB-lite"/>
    </source>
</evidence>
<dbReference type="PANTHER" id="PTHR30204:SF3">
    <property type="entry name" value="HTH MERR-TYPE DOMAIN-CONTAINING PROTEIN"/>
    <property type="match status" value="1"/>
</dbReference>
<dbReference type="InterPro" id="IPR047057">
    <property type="entry name" value="MerR_fam"/>
</dbReference>
<dbReference type="PROSITE" id="PS50937">
    <property type="entry name" value="HTH_MERR_2"/>
    <property type="match status" value="1"/>
</dbReference>
<dbReference type="Gene3D" id="1.10.1660.10">
    <property type="match status" value="1"/>
</dbReference>
<sequence>MGEDDLVGFRGPQVCKIVGITYRQLDYWARTDLIRPSIADARGSGTQRRYSYRDLVELKVIKGLLDAGVSLQSARKAIEYLRDHLGEDIATASLVINGAGSVLVRTDGELVDLVRRGQGVLSIVALGGVKDELDAAITDLPQGRPSDRAGHPSQTPVAGAVGGGG</sequence>